<accession>A0A379CGV1</accession>
<dbReference type="GO" id="GO:0016780">
    <property type="term" value="F:phosphotransferase activity, for other substituted phosphate groups"/>
    <property type="evidence" value="ECO:0007669"/>
    <property type="project" value="InterPro"/>
</dbReference>
<dbReference type="Proteomes" id="UP000255101">
    <property type="component" value="Unassembled WGS sequence"/>
</dbReference>
<feature type="transmembrane region" description="Helical" evidence="6">
    <location>
        <begin position="190"/>
        <end position="208"/>
    </location>
</feature>
<feature type="transmembrane region" description="Helical" evidence="6">
    <location>
        <begin position="6"/>
        <end position="25"/>
    </location>
</feature>
<evidence type="ECO:0000313" key="7">
    <source>
        <dbReference type="EMBL" id="SUB60887.1"/>
    </source>
</evidence>
<keyword evidence="5 6" id="KW-0472">Membrane</keyword>
<protein>
    <recommendedName>
        <fullName evidence="9">UDP-N-acetylmuramyl pentapeptide phosphotransferase/UDP-N-acetylglucosamine-1-phosphate transferase</fullName>
    </recommendedName>
</protein>
<evidence type="ECO:0000256" key="5">
    <source>
        <dbReference type="ARBA" id="ARBA00023136"/>
    </source>
</evidence>
<dbReference type="Pfam" id="PF00953">
    <property type="entry name" value="Glycos_transf_4"/>
    <property type="match status" value="1"/>
</dbReference>
<dbReference type="AlphaFoldDB" id="A0A379CGV1"/>
<keyword evidence="3 6" id="KW-0812">Transmembrane</keyword>
<evidence type="ECO:0000256" key="4">
    <source>
        <dbReference type="ARBA" id="ARBA00022989"/>
    </source>
</evidence>
<evidence type="ECO:0000313" key="8">
    <source>
        <dbReference type="Proteomes" id="UP000255101"/>
    </source>
</evidence>
<proteinExistence type="predicted"/>
<feature type="transmembrane region" description="Helical" evidence="6">
    <location>
        <begin position="46"/>
        <end position="68"/>
    </location>
</feature>
<gene>
    <name evidence="7" type="ORF">NCTC11460_00802</name>
</gene>
<evidence type="ECO:0008006" key="9">
    <source>
        <dbReference type="Google" id="ProtNLM"/>
    </source>
</evidence>
<dbReference type="GeneID" id="79842687"/>
<feature type="transmembrane region" description="Helical" evidence="6">
    <location>
        <begin position="168"/>
        <end position="184"/>
    </location>
</feature>
<keyword evidence="4 6" id="KW-1133">Transmembrane helix</keyword>
<evidence type="ECO:0000256" key="1">
    <source>
        <dbReference type="ARBA" id="ARBA00004141"/>
    </source>
</evidence>
<dbReference type="InterPro" id="IPR000715">
    <property type="entry name" value="Glycosyl_transferase_4"/>
</dbReference>
<evidence type="ECO:0000256" key="6">
    <source>
        <dbReference type="SAM" id="Phobius"/>
    </source>
</evidence>
<dbReference type="GO" id="GO:0016020">
    <property type="term" value="C:membrane"/>
    <property type="evidence" value="ECO:0007669"/>
    <property type="project" value="UniProtKB-SubCell"/>
</dbReference>
<dbReference type="EMBL" id="UGTB01000004">
    <property type="protein sequence ID" value="SUB60887.1"/>
    <property type="molecule type" value="Genomic_DNA"/>
</dbReference>
<comment type="subcellular location">
    <subcellularLocation>
        <location evidence="1">Membrane</location>
        <topology evidence="1">Multi-pass membrane protein</topology>
    </subcellularLocation>
</comment>
<name>A0A379CGV1_9FIRM</name>
<feature type="transmembrane region" description="Helical" evidence="6">
    <location>
        <begin position="116"/>
        <end position="135"/>
    </location>
</feature>
<evidence type="ECO:0000256" key="2">
    <source>
        <dbReference type="ARBA" id="ARBA00022679"/>
    </source>
</evidence>
<organism evidence="7 8">
    <name type="scientific">Peptostreptococcus anaerobius</name>
    <dbReference type="NCBI Taxonomy" id="1261"/>
    <lineage>
        <taxon>Bacteria</taxon>
        <taxon>Bacillati</taxon>
        <taxon>Bacillota</taxon>
        <taxon>Clostridia</taxon>
        <taxon>Peptostreptococcales</taxon>
        <taxon>Peptostreptococcaceae</taxon>
        <taxon>Peptostreptococcus</taxon>
    </lineage>
</organism>
<dbReference type="RefSeq" id="WP_002843805.1">
    <property type="nucleotide sequence ID" value="NZ_CAMPYD010000001.1"/>
</dbReference>
<reference evidence="7 8" key="1">
    <citation type="submission" date="2018-06" db="EMBL/GenBank/DDBJ databases">
        <authorList>
            <consortium name="Pathogen Informatics"/>
            <person name="Doyle S."/>
        </authorList>
    </citation>
    <scope>NUCLEOTIDE SEQUENCE [LARGE SCALE GENOMIC DNA]</scope>
    <source>
        <strain evidence="7 8">NCTC11460</strain>
    </source>
</reference>
<feature type="transmembrane region" description="Helical" evidence="6">
    <location>
        <begin position="141"/>
        <end position="161"/>
    </location>
</feature>
<keyword evidence="2" id="KW-0808">Transferase</keyword>
<evidence type="ECO:0000256" key="3">
    <source>
        <dbReference type="ARBA" id="ARBA00022692"/>
    </source>
</evidence>
<feature type="transmembrane region" description="Helical" evidence="6">
    <location>
        <begin position="74"/>
        <end position="96"/>
    </location>
</feature>
<feature type="transmembrane region" description="Helical" evidence="6">
    <location>
        <begin position="220"/>
        <end position="250"/>
    </location>
</feature>
<sequence>MYDYLMLLVLLLVGVGVSVISIPMVKYMLESCGLIRKNYRGEMIPVGMGIAFIPALMVNSAILTYFNIEHDRLLLIFVLLFAVMAMAFAGIMDDAIGNRDVTGLKGHFLSMFKGRLTTGGFKAVLGGFIGIVVSAAVADNILGVVVGTLVVALATNFMNLLDLRPGRAIKVYLIISILVLIFAGDFNRQLYMLLLPGVVSYFIFDLKALSMMGDAGSNVLGVFIGVMIVISFSIQVQLVCLVGLIAIHVLTEKYSLTKLIEQNSVLNFIDKLGRN</sequence>